<dbReference type="InterPro" id="IPR052171">
    <property type="entry name" value="NHEJ_LigD"/>
</dbReference>
<evidence type="ECO:0000256" key="23">
    <source>
        <dbReference type="SAM" id="MobiDB-lite"/>
    </source>
</evidence>
<keyword evidence="9" id="KW-0227">DNA damage</keyword>
<dbReference type="Pfam" id="PF04679">
    <property type="entry name" value="DNA_ligase_A_C"/>
    <property type="match status" value="1"/>
</dbReference>
<dbReference type="CDD" id="cd07906">
    <property type="entry name" value="Adenylation_DNA_ligase_LigD_LigC"/>
    <property type="match status" value="1"/>
</dbReference>
<dbReference type="NCBIfam" id="TIGR02778">
    <property type="entry name" value="ligD_pol"/>
    <property type="match status" value="1"/>
</dbReference>
<keyword evidence="18" id="KW-0511">Multifunctional enzyme</keyword>
<dbReference type="GO" id="GO:0006281">
    <property type="term" value="P:DNA repair"/>
    <property type="evidence" value="ECO:0007669"/>
    <property type="project" value="UniProtKB-KW"/>
</dbReference>
<dbReference type="AlphaFoldDB" id="A0A239VNH2"/>
<evidence type="ECO:0000256" key="2">
    <source>
        <dbReference type="ARBA" id="ARBA00012727"/>
    </source>
</evidence>
<evidence type="ECO:0000256" key="12">
    <source>
        <dbReference type="ARBA" id="ARBA00022840"/>
    </source>
</evidence>
<dbReference type="InterPro" id="IPR012309">
    <property type="entry name" value="DNA_ligase_ATP-dep_C"/>
</dbReference>
<sequence>MLATPTTGVPTSADWVHEVKWDGMRVLANVHHSHACLHTRNETDASTRFPEIVAALTAQSTPADVLLDGEVVLFDEEGSPSFKKLQNRIFVKRADTAQRLAAIAPVTFMVFDLLRFNGRDLIDEPWTVRRQLLETLTWNSDRVTVTPTFPDGEALLEATQEQGLEGIISKRIDAPYSPGKRSKAWRKLPHRPTHSMVIGGWRPETGSDNRVGSLLVGLPESSAGEATRLCFLGRVGSGVAGSAQETLMPLLREHAAKAPPFTTDLPDADAAGAHWVHPRLVIDVRALGGIPKPGYRLRQPSFQGLRPDLTPADLVTETTKSATAKTNDTPTKASKKAQPLPQQPQTMSADVEDRRVPLTNLEKVLYPDSGTTKSEIISYLVEASAALLPALAGRPVTRVRWPHGVQGPSFFEKNTPKNTPEWVQTITLHSPGSRRESAQVTYPLVDDLSTLMWLGNLAALELHVPQWRIDSQGAPYAPDRLVIDLDPGEPAGLTECARVALIVRDVLLEQGAGVIVPVTSGSKGIQLYTPVVGDPDDRDATRSRAQQLAKTLEQTHSDLVVATMTKAKRPGKILLDWSQNTRSKTTICPYSPRGKHRHVTVAAPRTWDEIEAAATGAPAHALTQLGPREVLDRLEKLGNLFAPVHLWT</sequence>
<dbReference type="KEGG" id="dco:SAMEA4475696_1756"/>
<comment type="similarity">
    <text evidence="22">In the N-terminal section; belongs to the LigD polymerase family.</text>
</comment>
<evidence type="ECO:0000256" key="1">
    <source>
        <dbReference type="ARBA" id="ARBA00001936"/>
    </source>
</evidence>
<keyword evidence="26" id="KW-1185">Reference proteome</keyword>
<dbReference type="GO" id="GO:0003677">
    <property type="term" value="F:DNA binding"/>
    <property type="evidence" value="ECO:0007669"/>
    <property type="project" value="UniProtKB-KW"/>
</dbReference>
<evidence type="ECO:0000256" key="13">
    <source>
        <dbReference type="ARBA" id="ARBA00022932"/>
    </source>
</evidence>
<evidence type="ECO:0000256" key="21">
    <source>
        <dbReference type="ARBA" id="ARBA00049981"/>
    </source>
</evidence>
<evidence type="ECO:0000313" key="26">
    <source>
        <dbReference type="Proteomes" id="UP000242637"/>
    </source>
</evidence>
<evidence type="ECO:0000256" key="5">
    <source>
        <dbReference type="ARBA" id="ARBA00022695"/>
    </source>
</evidence>
<dbReference type="Gene3D" id="3.90.920.10">
    <property type="entry name" value="DNA primase, PRIM domain"/>
    <property type="match status" value="1"/>
</dbReference>
<dbReference type="EC" id="6.5.1.1" evidence="2"/>
<keyword evidence="17" id="KW-0464">Manganese</keyword>
<dbReference type="SUPFAM" id="SSF56091">
    <property type="entry name" value="DNA ligase/mRNA capping enzyme, catalytic domain"/>
    <property type="match status" value="1"/>
</dbReference>
<dbReference type="InterPro" id="IPR012310">
    <property type="entry name" value="DNA_ligase_ATP-dep_cent"/>
</dbReference>
<dbReference type="GO" id="GO:0006310">
    <property type="term" value="P:DNA recombination"/>
    <property type="evidence" value="ECO:0007669"/>
    <property type="project" value="UniProtKB-KW"/>
</dbReference>
<keyword evidence="14" id="KW-0238">DNA-binding</keyword>
<evidence type="ECO:0000256" key="4">
    <source>
        <dbReference type="ARBA" id="ARBA00022679"/>
    </source>
</evidence>
<dbReference type="NCBIfam" id="TIGR02779">
    <property type="entry name" value="NHEJ_ligase_lig"/>
    <property type="match status" value="1"/>
</dbReference>
<keyword evidence="12" id="KW-0067">ATP-binding</keyword>
<dbReference type="InterPro" id="IPR014143">
    <property type="entry name" value="NHEJ_ligase_prk"/>
</dbReference>
<dbReference type="RefSeq" id="WP_231935493.1">
    <property type="nucleotide sequence ID" value="NZ_LT906453.1"/>
</dbReference>
<dbReference type="Gene3D" id="2.40.50.140">
    <property type="entry name" value="Nucleic acid-binding proteins"/>
    <property type="match status" value="1"/>
</dbReference>
<evidence type="ECO:0000256" key="14">
    <source>
        <dbReference type="ARBA" id="ARBA00023125"/>
    </source>
</evidence>
<evidence type="ECO:0000256" key="20">
    <source>
        <dbReference type="ARBA" id="ARBA00034003"/>
    </source>
</evidence>
<dbReference type="InterPro" id="IPR012340">
    <property type="entry name" value="NA-bd_OB-fold"/>
</dbReference>
<keyword evidence="4" id="KW-0808">Transferase</keyword>
<dbReference type="Proteomes" id="UP000242637">
    <property type="component" value="Chromosome 1"/>
</dbReference>
<dbReference type="Pfam" id="PF21686">
    <property type="entry name" value="LigD_Prim-Pol"/>
    <property type="match status" value="1"/>
</dbReference>
<dbReference type="GO" id="GO:0005524">
    <property type="term" value="F:ATP binding"/>
    <property type="evidence" value="ECO:0007669"/>
    <property type="project" value="UniProtKB-KW"/>
</dbReference>
<keyword evidence="11" id="KW-0269">Exonuclease</keyword>
<keyword evidence="8" id="KW-0547">Nucleotide-binding</keyword>
<evidence type="ECO:0000256" key="15">
    <source>
        <dbReference type="ARBA" id="ARBA00023172"/>
    </source>
</evidence>
<feature type="domain" description="ATP-dependent DNA ligase family profile" evidence="24">
    <location>
        <begin position="104"/>
        <end position="188"/>
    </location>
</feature>
<keyword evidence="5" id="KW-0548">Nucleotidyltransferase</keyword>
<dbReference type="GO" id="GO:0003887">
    <property type="term" value="F:DNA-directed DNA polymerase activity"/>
    <property type="evidence" value="ECO:0007669"/>
    <property type="project" value="UniProtKB-KW"/>
</dbReference>
<dbReference type="EMBL" id="LT906453">
    <property type="protein sequence ID" value="SNV23194.1"/>
    <property type="molecule type" value="Genomic_DNA"/>
</dbReference>
<name>A0A239VNH2_9MICO</name>
<keyword evidence="7" id="KW-0479">Metal-binding</keyword>
<dbReference type="Gene3D" id="3.30.470.30">
    <property type="entry name" value="DNA ligase/mRNA capping enzyme"/>
    <property type="match status" value="1"/>
</dbReference>
<keyword evidence="3 25" id="KW-0436">Ligase</keyword>
<protein>
    <recommendedName>
        <fullName evidence="2">DNA ligase (ATP)</fullName>
        <ecNumber evidence="2">6.5.1.1</ecNumber>
    </recommendedName>
    <alternativeName>
        <fullName evidence="19">NHEJ DNA polymerase</fullName>
    </alternativeName>
</protein>
<evidence type="ECO:0000256" key="17">
    <source>
        <dbReference type="ARBA" id="ARBA00023211"/>
    </source>
</evidence>
<dbReference type="PANTHER" id="PTHR42705">
    <property type="entry name" value="BIFUNCTIONAL NON-HOMOLOGOUS END JOINING PROTEIN LIGD"/>
    <property type="match status" value="1"/>
</dbReference>
<dbReference type="InterPro" id="IPR014145">
    <property type="entry name" value="LigD_pol_dom"/>
</dbReference>
<dbReference type="NCBIfam" id="TIGR02776">
    <property type="entry name" value="NHEJ_ligase_prk"/>
    <property type="match status" value="1"/>
</dbReference>
<reference evidence="25 26" key="1">
    <citation type="submission" date="2017-06" db="EMBL/GenBank/DDBJ databases">
        <authorList>
            <consortium name="Pathogen Informatics"/>
        </authorList>
    </citation>
    <scope>NUCLEOTIDE SEQUENCE [LARGE SCALE GENOMIC DNA]</scope>
    <source>
        <strain evidence="25 26">NCTC13039</strain>
    </source>
</reference>
<evidence type="ECO:0000259" key="24">
    <source>
        <dbReference type="PROSITE" id="PS50160"/>
    </source>
</evidence>
<gene>
    <name evidence="25" type="ORF">SAMEA4475696_01756</name>
</gene>
<comment type="similarity">
    <text evidence="21">In the C-terminal section; belongs to the ATP-dependent DNA ligase family.</text>
</comment>
<dbReference type="CDD" id="cd07971">
    <property type="entry name" value="OBF_DNA_ligase_LigD"/>
    <property type="match status" value="1"/>
</dbReference>
<evidence type="ECO:0000256" key="22">
    <source>
        <dbReference type="ARBA" id="ARBA00049990"/>
    </source>
</evidence>
<evidence type="ECO:0000313" key="25">
    <source>
        <dbReference type="EMBL" id="SNV23194.1"/>
    </source>
</evidence>
<feature type="compositionally biased region" description="Polar residues" evidence="23">
    <location>
        <begin position="318"/>
        <end position="332"/>
    </location>
</feature>
<dbReference type="Pfam" id="PF01068">
    <property type="entry name" value="DNA_ligase_A_M"/>
    <property type="match status" value="1"/>
</dbReference>
<comment type="catalytic activity">
    <reaction evidence="20">
        <text>ATP + (deoxyribonucleotide)n-3'-hydroxyl + 5'-phospho-(deoxyribonucleotide)m = (deoxyribonucleotide)n+m + AMP + diphosphate.</text>
        <dbReference type="EC" id="6.5.1.1"/>
    </reaction>
</comment>
<dbReference type="InterPro" id="IPR014146">
    <property type="entry name" value="LigD_ligase_dom"/>
</dbReference>
<comment type="cofactor">
    <cofactor evidence="1">
        <name>Mn(2+)</name>
        <dbReference type="ChEBI" id="CHEBI:29035"/>
    </cofactor>
</comment>
<evidence type="ECO:0000256" key="9">
    <source>
        <dbReference type="ARBA" id="ARBA00022763"/>
    </source>
</evidence>
<dbReference type="SUPFAM" id="SSF50249">
    <property type="entry name" value="Nucleic acid-binding proteins"/>
    <property type="match status" value="1"/>
</dbReference>
<dbReference type="GO" id="GO:0004527">
    <property type="term" value="F:exonuclease activity"/>
    <property type="evidence" value="ECO:0007669"/>
    <property type="project" value="UniProtKB-KW"/>
</dbReference>
<accession>A0A239VNH2</accession>
<feature type="region of interest" description="Disordered" evidence="23">
    <location>
        <begin position="318"/>
        <end position="350"/>
    </location>
</feature>
<keyword evidence="6" id="KW-0540">Nuclease</keyword>
<evidence type="ECO:0000256" key="7">
    <source>
        <dbReference type="ARBA" id="ARBA00022723"/>
    </source>
</evidence>
<dbReference type="GO" id="GO:0046872">
    <property type="term" value="F:metal ion binding"/>
    <property type="evidence" value="ECO:0007669"/>
    <property type="project" value="UniProtKB-KW"/>
</dbReference>
<dbReference type="PROSITE" id="PS50160">
    <property type="entry name" value="DNA_LIGASE_A3"/>
    <property type="match status" value="1"/>
</dbReference>
<dbReference type="Gene3D" id="3.30.1490.70">
    <property type="match status" value="1"/>
</dbReference>
<dbReference type="GO" id="GO:0003910">
    <property type="term" value="F:DNA ligase (ATP) activity"/>
    <property type="evidence" value="ECO:0007669"/>
    <property type="project" value="UniProtKB-EC"/>
</dbReference>
<keyword evidence="13" id="KW-0239">DNA-directed DNA polymerase</keyword>
<evidence type="ECO:0000256" key="16">
    <source>
        <dbReference type="ARBA" id="ARBA00023204"/>
    </source>
</evidence>
<evidence type="ECO:0000256" key="10">
    <source>
        <dbReference type="ARBA" id="ARBA00022801"/>
    </source>
</evidence>
<keyword evidence="16" id="KW-0234">DNA repair</keyword>
<keyword evidence="10" id="KW-0378">Hydrolase</keyword>
<organism evidence="25 26">
    <name type="scientific">Dermatophilus congolensis</name>
    <dbReference type="NCBI Taxonomy" id="1863"/>
    <lineage>
        <taxon>Bacteria</taxon>
        <taxon>Bacillati</taxon>
        <taxon>Actinomycetota</taxon>
        <taxon>Actinomycetes</taxon>
        <taxon>Micrococcales</taxon>
        <taxon>Dermatophilaceae</taxon>
        <taxon>Dermatophilus</taxon>
    </lineage>
</organism>
<evidence type="ECO:0000256" key="11">
    <source>
        <dbReference type="ARBA" id="ARBA00022839"/>
    </source>
</evidence>
<dbReference type="GeneID" id="63459953"/>
<evidence type="ECO:0000256" key="8">
    <source>
        <dbReference type="ARBA" id="ARBA00022741"/>
    </source>
</evidence>
<evidence type="ECO:0000256" key="19">
    <source>
        <dbReference type="ARBA" id="ARBA00029943"/>
    </source>
</evidence>
<evidence type="ECO:0000256" key="3">
    <source>
        <dbReference type="ARBA" id="ARBA00022598"/>
    </source>
</evidence>
<evidence type="ECO:0000256" key="18">
    <source>
        <dbReference type="ARBA" id="ARBA00023268"/>
    </source>
</evidence>
<keyword evidence="15" id="KW-0233">DNA recombination</keyword>
<dbReference type="STRING" id="1121387.GCA_000429885_00125"/>
<evidence type="ECO:0000256" key="6">
    <source>
        <dbReference type="ARBA" id="ARBA00022722"/>
    </source>
</evidence>
<dbReference type="PANTHER" id="PTHR42705:SF2">
    <property type="entry name" value="BIFUNCTIONAL NON-HOMOLOGOUS END JOINING PROTEIN LIGD"/>
    <property type="match status" value="1"/>
</dbReference>
<proteinExistence type="inferred from homology"/>